<comment type="caution">
    <text evidence="8">The sequence shown here is derived from an EMBL/GenBank/DDBJ whole genome shotgun (WGS) entry which is preliminary data.</text>
</comment>
<sequence length="996" mass="112042">MNSLPYDVITDIFCHIKDPYPLSLVNHQFYQITQDPVCIARRLLKLYGNCFESQVLEPVMMPSPKVTQILLDNGCSLPRHFVQKLESGYYQGMLNCSKQSLDIIERQAVARFGPRFDSAEDESQLVSALLERIEQTQDRYELDQLHSELHDIVSSTEYVPVTLGIKDNDLLLILRLIVLAPDAFDIIRKNGFTLRNISRIRDFVTLFTKVGCSTYTQKYTVDQVAHALQVLYDTCNLDIQPHNVNEVFEKIISPEYLSTNAPNDQECVHTLVMSKLALPFDVSAIAHDIICRCLRDSGCLTLYKTFPCPDQFTAAFLKEFPTRDCHTAACLTSHYSIKLLDIFKFPHPITQRSFDIIVHRLVLATFGKEYPLKQKRYQDFRQQVTNSSAPIDRENRAFHYYLDNSSARLTKDALCFDGREYEGTVDEENKRALNILFDAILKYGVNQWSGAELTDLTDGKVVLGALLEEERMDYARRNRRPSAQDAAANKCPLSTFHSTLEEFYQSRITEELCKIALVGKASLAIQQSYHVSWVACPVEGIAEFRVNFRAGIRFFVCRRNQSKMSRRLIQLASKGASPLCNVQQFYSVRSFRTSSLALAKAAKSQPKATKSFKQKTKTTAESAAAVSAAGKNNELFYKSAPIINMNEFLPELITDDALNKVFALPEDVTSSLEVFKYPKFLEKEFNLLNKASLVARQSSLDLVNKIDKATSASSESTRIILTGELGSGRSAVLLQAVSFALSRKWLVIYIPTASVYTNGSSSYAPIQGSNQFEQPALASTLLQKIKSVNDHILKEILLTKDYHIDRHSALKGTSLSKLLDIGIKDQYTAQKVFEVLLEEAGNTSTPTLLAVDEINALYTKTAYHDTDSQVLDAHRLRLPRTILDYFAGNKQFKAGAVVGAMSDHLTNIKSFGLDVALGLQVPDAYSQLPAETIALAKGVERMDIKPYTEAEAKTVLDYYHMAQVVFEEPSEVLLKKKMVTSNGNPRKFFNACVRNL</sequence>
<evidence type="ECO:0000256" key="6">
    <source>
        <dbReference type="ARBA" id="ARBA00023274"/>
    </source>
</evidence>
<proteinExistence type="inferred from homology"/>
<comment type="similarity">
    <text evidence="2">Belongs to the mitochondrion-specific ribosomal protein mS29 family.</text>
</comment>
<dbReference type="GO" id="GO:0003735">
    <property type="term" value="F:structural constituent of ribosome"/>
    <property type="evidence" value="ECO:0007669"/>
    <property type="project" value="TreeGrafter"/>
</dbReference>
<name>A0A8H7PVW6_9FUNG</name>
<keyword evidence="3" id="KW-0809">Transit peptide</keyword>
<dbReference type="OrthoDB" id="2317774at2759"/>
<dbReference type="AlphaFoldDB" id="A0A8H7PVW6"/>
<dbReference type="EMBL" id="JAEPRA010000009">
    <property type="protein sequence ID" value="KAG2180454.1"/>
    <property type="molecule type" value="Genomic_DNA"/>
</dbReference>
<keyword evidence="4" id="KW-0689">Ribosomal protein</keyword>
<dbReference type="PANTHER" id="PTHR12810">
    <property type="entry name" value="MITOCHONDRIAL 28S RIBOSOMAL PROTEIN S29"/>
    <property type="match status" value="1"/>
</dbReference>
<organism evidence="8 9">
    <name type="scientific">Umbelopsis vinacea</name>
    <dbReference type="NCBI Taxonomy" id="44442"/>
    <lineage>
        <taxon>Eukaryota</taxon>
        <taxon>Fungi</taxon>
        <taxon>Fungi incertae sedis</taxon>
        <taxon>Mucoromycota</taxon>
        <taxon>Mucoromycotina</taxon>
        <taxon>Umbelopsidomycetes</taxon>
        <taxon>Umbelopsidales</taxon>
        <taxon>Umbelopsidaceae</taxon>
        <taxon>Umbelopsis</taxon>
    </lineage>
</organism>
<reference evidence="8" key="1">
    <citation type="submission" date="2020-12" db="EMBL/GenBank/DDBJ databases">
        <title>Metabolic potential, ecology and presence of endohyphal bacteria is reflected in genomic diversity of Mucoromycotina.</title>
        <authorList>
            <person name="Muszewska A."/>
            <person name="Okrasinska A."/>
            <person name="Steczkiewicz K."/>
            <person name="Drgas O."/>
            <person name="Orlowska M."/>
            <person name="Perlinska-Lenart U."/>
            <person name="Aleksandrzak-Piekarczyk T."/>
            <person name="Szatraj K."/>
            <person name="Zielenkiewicz U."/>
            <person name="Pilsyk S."/>
            <person name="Malc E."/>
            <person name="Mieczkowski P."/>
            <person name="Kruszewska J.S."/>
            <person name="Biernat P."/>
            <person name="Pawlowska J."/>
        </authorList>
    </citation>
    <scope>NUCLEOTIDE SEQUENCE</scope>
    <source>
        <strain evidence="8">WA0000051536</strain>
    </source>
</reference>
<gene>
    <name evidence="8" type="ORF">INT44_003458</name>
</gene>
<comment type="subcellular location">
    <subcellularLocation>
        <location evidence="1">Mitochondrion</location>
    </subcellularLocation>
</comment>
<dbReference type="InterPro" id="IPR019368">
    <property type="entry name" value="Ribosomal_mS29"/>
</dbReference>
<evidence type="ECO:0000256" key="4">
    <source>
        <dbReference type="ARBA" id="ARBA00022980"/>
    </source>
</evidence>
<dbReference type="InterPro" id="IPR027417">
    <property type="entry name" value="P-loop_NTPase"/>
</dbReference>
<keyword evidence="9" id="KW-1185">Reference proteome</keyword>
<protein>
    <recommendedName>
        <fullName evidence="7">Small ribosomal subunit protein mS29</fullName>
    </recommendedName>
</protein>
<evidence type="ECO:0000256" key="5">
    <source>
        <dbReference type="ARBA" id="ARBA00023128"/>
    </source>
</evidence>
<evidence type="ECO:0000256" key="2">
    <source>
        <dbReference type="ARBA" id="ARBA00009863"/>
    </source>
</evidence>
<evidence type="ECO:0000256" key="3">
    <source>
        <dbReference type="ARBA" id="ARBA00022946"/>
    </source>
</evidence>
<dbReference type="GO" id="GO:0005763">
    <property type="term" value="C:mitochondrial small ribosomal subunit"/>
    <property type="evidence" value="ECO:0007669"/>
    <property type="project" value="TreeGrafter"/>
</dbReference>
<evidence type="ECO:0000256" key="7">
    <source>
        <dbReference type="ARBA" id="ARBA00035140"/>
    </source>
</evidence>
<dbReference type="Gene3D" id="3.40.50.300">
    <property type="entry name" value="P-loop containing nucleotide triphosphate hydrolases"/>
    <property type="match status" value="1"/>
</dbReference>
<dbReference type="PANTHER" id="PTHR12810:SF0">
    <property type="entry name" value="SMALL RIBOSOMAL SUBUNIT PROTEIN MS29"/>
    <property type="match status" value="1"/>
</dbReference>
<evidence type="ECO:0000313" key="8">
    <source>
        <dbReference type="EMBL" id="KAG2180454.1"/>
    </source>
</evidence>
<dbReference type="Pfam" id="PF10236">
    <property type="entry name" value="DAP3"/>
    <property type="match status" value="1"/>
</dbReference>
<keyword evidence="6" id="KW-0687">Ribonucleoprotein</keyword>
<accession>A0A8H7PVW6</accession>
<evidence type="ECO:0000313" key="9">
    <source>
        <dbReference type="Proteomes" id="UP000612746"/>
    </source>
</evidence>
<keyword evidence="5" id="KW-0496">Mitochondrion</keyword>
<evidence type="ECO:0000256" key="1">
    <source>
        <dbReference type="ARBA" id="ARBA00004173"/>
    </source>
</evidence>
<dbReference type="Proteomes" id="UP000612746">
    <property type="component" value="Unassembled WGS sequence"/>
</dbReference>